<dbReference type="SUPFAM" id="SSF51735">
    <property type="entry name" value="NAD(P)-binding Rossmann-fold domains"/>
    <property type="match status" value="1"/>
</dbReference>
<evidence type="ECO:0000313" key="3">
    <source>
        <dbReference type="Proteomes" id="UP000521017"/>
    </source>
</evidence>
<dbReference type="GO" id="GO:0004029">
    <property type="term" value="F:aldehyde dehydrogenase (NAD+) activity"/>
    <property type="evidence" value="ECO:0007669"/>
    <property type="project" value="TreeGrafter"/>
</dbReference>
<evidence type="ECO:0000259" key="1">
    <source>
        <dbReference type="Pfam" id="PF13460"/>
    </source>
</evidence>
<dbReference type="InterPro" id="IPR036291">
    <property type="entry name" value="NAD(P)-bd_dom_sf"/>
</dbReference>
<evidence type="ECO:0000313" key="2">
    <source>
        <dbReference type="EMBL" id="MBB6499029.1"/>
    </source>
</evidence>
<proteinExistence type="predicted"/>
<dbReference type="PANTHER" id="PTHR48079:SF6">
    <property type="entry name" value="NAD(P)-BINDING DOMAIN-CONTAINING PROTEIN-RELATED"/>
    <property type="match status" value="1"/>
</dbReference>
<dbReference type="PANTHER" id="PTHR48079">
    <property type="entry name" value="PROTEIN YEEZ"/>
    <property type="match status" value="1"/>
</dbReference>
<dbReference type="Proteomes" id="UP000521017">
    <property type="component" value="Unassembled WGS sequence"/>
</dbReference>
<accession>A0A7X0J1M8</accession>
<dbReference type="AlphaFoldDB" id="A0A7X0J1M8"/>
<dbReference type="InterPro" id="IPR021295">
    <property type="entry name" value="DUF2867"/>
</dbReference>
<dbReference type="GO" id="GO:0005737">
    <property type="term" value="C:cytoplasm"/>
    <property type="evidence" value="ECO:0007669"/>
    <property type="project" value="TreeGrafter"/>
</dbReference>
<reference evidence="2 3" key="1">
    <citation type="submission" date="2020-08" db="EMBL/GenBank/DDBJ databases">
        <title>Genomic Encyclopedia of Type Strains, Phase IV (KMG-V): Genome sequencing to study the core and pangenomes of soil and plant-associated prokaryotes.</title>
        <authorList>
            <person name="Whitman W."/>
        </authorList>
    </citation>
    <scope>NUCLEOTIDE SEQUENCE [LARGE SCALE GENOMIC DNA]</scope>
    <source>
        <strain evidence="2 3">M2T3</strain>
    </source>
</reference>
<name>A0A7X0J1M8_9SPHI</name>
<dbReference type="EMBL" id="JACHCC010000003">
    <property type="protein sequence ID" value="MBB6499029.1"/>
    <property type="molecule type" value="Genomic_DNA"/>
</dbReference>
<sequence length="475" mass="54299">MKILLTGSTGYIAQRLLPVLLEHQHQVVCCVRNKNRFDKDKFAGFDLEVIEIDFLKKESLADIPSDLDVAYYLMHSMSSTKNDFSEAELLTASNFKYAIEQTGTKQVVFLSGIVNSGNLSKHLLSRLNVEETLKSDKYALTTLRAGIIVGSGSASFEIIRDIIEKLPVMIAPKWLNTRCQPIGIRDVIRFLEGVLMKVYTFNKAYDIGGPEVITYKEMLLRFAKVRGLKRRIFIVPVMTPRLSSYWLYFVTSTSYPLASNLVESMKVDVIAESNDLSQKLGIDTMKYEQSIKLAFGKIEQNQVISSWRDAMNNDDYPDRFKKLITVPQEGCFKDVRSMKVDDPERALHNIWSIGGSTGWYYADWLWDIRGFLDKLFGGVGLQRGRTNSDSLSTGSVIDFWRVILADKQNRRLLLYAEMKLPGEAWLEFKIDKENVFVQTATFRPLGLAGRLYWYSVLPFHAFIFKGMMKNIASHR</sequence>
<dbReference type="InterPro" id="IPR016040">
    <property type="entry name" value="NAD(P)-bd_dom"/>
</dbReference>
<protein>
    <submittedName>
        <fullName evidence="2">Uncharacterized protein YbjT (DUF2867 family)</fullName>
    </submittedName>
</protein>
<gene>
    <name evidence="2" type="ORF">HDF25_001170</name>
</gene>
<dbReference type="RefSeq" id="WP_184623694.1">
    <property type="nucleotide sequence ID" value="NZ_JACHCC010000003.1"/>
</dbReference>
<dbReference type="InterPro" id="IPR051783">
    <property type="entry name" value="NAD(P)-dependent_oxidoreduct"/>
</dbReference>
<comment type="caution">
    <text evidence="2">The sequence shown here is derived from an EMBL/GenBank/DDBJ whole genome shotgun (WGS) entry which is preliminary data.</text>
</comment>
<dbReference type="Pfam" id="PF13460">
    <property type="entry name" value="NAD_binding_10"/>
    <property type="match status" value="1"/>
</dbReference>
<organism evidence="2 3">
    <name type="scientific">Pedobacter cryoconitis</name>
    <dbReference type="NCBI Taxonomy" id="188932"/>
    <lineage>
        <taxon>Bacteria</taxon>
        <taxon>Pseudomonadati</taxon>
        <taxon>Bacteroidota</taxon>
        <taxon>Sphingobacteriia</taxon>
        <taxon>Sphingobacteriales</taxon>
        <taxon>Sphingobacteriaceae</taxon>
        <taxon>Pedobacter</taxon>
    </lineage>
</organism>
<feature type="domain" description="NAD(P)-binding" evidence="1">
    <location>
        <begin position="7"/>
        <end position="144"/>
    </location>
</feature>
<dbReference type="Pfam" id="PF11066">
    <property type="entry name" value="DUF2867"/>
    <property type="match status" value="1"/>
</dbReference>
<dbReference type="Gene3D" id="3.40.50.720">
    <property type="entry name" value="NAD(P)-binding Rossmann-like Domain"/>
    <property type="match status" value="1"/>
</dbReference>